<dbReference type="EMBL" id="QXHD01000004">
    <property type="protein sequence ID" value="NEZ56661.1"/>
    <property type="molecule type" value="Genomic_DNA"/>
</dbReference>
<dbReference type="PANTHER" id="PTHR34557">
    <property type="entry name" value="PHYTOCHROMOBILIN:FERREDOXIN OXIDOREDUCTASE, CHLOROPLASTIC"/>
    <property type="match status" value="1"/>
</dbReference>
<proteinExistence type="inferred from homology"/>
<dbReference type="HAMAP" id="MF_00618">
    <property type="entry name" value="Ferredoxin_bilin_red"/>
    <property type="match status" value="1"/>
</dbReference>
<evidence type="ECO:0000256" key="4">
    <source>
        <dbReference type="ARBA" id="ARBA00023002"/>
    </source>
</evidence>
<comment type="function">
    <text evidence="6">Catalyzes the four-electron reduction of biliverdin IX-alpha (2-electron reduction at both the A and D rings); the reaction proceeds via an isolatable 2-electron intermediate, 181,182-dihydrobiliverdin.</text>
</comment>
<dbReference type="PANTHER" id="PTHR34557:SF1">
    <property type="entry name" value="PHYTOCHROMOBILIN:FERREDOXIN OXIDOREDUCTASE, CHLOROPLASTIC"/>
    <property type="match status" value="1"/>
</dbReference>
<dbReference type="GO" id="GO:0010024">
    <property type="term" value="P:phytochromobilin biosynthetic process"/>
    <property type="evidence" value="ECO:0007669"/>
    <property type="project" value="InterPro"/>
</dbReference>
<evidence type="ECO:0000313" key="7">
    <source>
        <dbReference type="EMBL" id="NEZ56661.1"/>
    </source>
</evidence>
<sequence>MKQACYNSLCQHQHPLIAQLAKTIEATWQNQFVLYPYQIPKDLGYIEGSLEGERLTIENHCYQTVQFRKIHLELAKVGQHLDILHCVMFPRTNFPLPIFGVDIVAGRGQISAAIVDLSPVSAVQGLPIKYHKALKHLSSPRFVKPRKLPTWGDIFSEFCLFVSPTNEQEEMSFLTQASDFLSIHCQLSNQTSPVESMEQKAIVVEGQHRYCLQQQKNDKTRRILESAFGTEWADRYLRTMLFDCGDMAVTEKNTTGCKPS</sequence>
<dbReference type="GO" id="GO:0050620">
    <property type="term" value="F:phycocyanobilin:ferredoxin oxidoreductase activity"/>
    <property type="evidence" value="ECO:0007669"/>
    <property type="project" value="UniProtKB-UniRule"/>
</dbReference>
<dbReference type="Pfam" id="PF05996">
    <property type="entry name" value="Fe_bilin_red"/>
    <property type="match status" value="1"/>
</dbReference>
<organism evidence="7 8">
    <name type="scientific">Adonisia turfae CCMR0081</name>
    <dbReference type="NCBI Taxonomy" id="2292702"/>
    <lineage>
        <taxon>Bacteria</taxon>
        <taxon>Bacillati</taxon>
        <taxon>Cyanobacteriota</taxon>
        <taxon>Adonisia</taxon>
        <taxon>Adonisia turfae</taxon>
    </lineage>
</organism>
<evidence type="ECO:0000256" key="2">
    <source>
        <dbReference type="ARBA" id="ARBA00012716"/>
    </source>
</evidence>
<keyword evidence="8" id="KW-1185">Reference proteome</keyword>
<evidence type="ECO:0000256" key="3">
    <source>
        <dbReference type="ARBA" id="ARBA00016783"/>
    </source>
</evidence>
<evidence type="ECO:0000256" key="1">
    <source>
        <dbReference type="ARBA" id="ARBA00006908"/>
    </source>
</evidence>
<dbReference type="Gene3D" id="3.40.1500.20">
    <property type="match status" value="1"/>
</dbReference>
<evidence type="ECO:0000256" key="6">
    <source>
        <dbReference type="HAMAP-Rule" id="MF_00618"/>
    </source>
</evidence>
<dbReference type="NCBIfam" id="NF002760">
    <property type="entry name" value="PRK02816.1"/>
    <property type="match status" value="1"/>
</dbReference>
<protein>
    <recommendedName>
        <fullName evidence="3 6">Phycocyanobilin:ferredoxin oxidoreductase</fullName>
        <ecNumber evidence="2 6">1.3.7.5</ecNumber>
    </recommendedName>
</protein>
<dbReference type="InterPro" id="IPR022870">
    <property type="entry name" value="Ferredoxin_bilin_OxRdtase"/>
</dbReference>
<dbReference type="RefSeq" id="WP_163698664.1">
    <property type="nucleotide sequence ID" value="NZ_QXHD01000004.1"/>
</dbReference>
<accession>A0A6M0RLV8</accession>
<evidence type="ECO:0000313" key="8">
    <source>
        <dbReference type="Proteomes" id="UP000481033"/>
    </source>
</evidence>
<reference evidence="7 8" key="1">
    <citation type="journal article" date="2020" name="Microb. Ecol.">
        <title>Ecogenomics of the Marine Benthic Filamentous Cyanobacterium Adonisia.</title>
        <authorList>
            <person name="Walter J.M."/>
            <person name="Coutinho F.H."/>
            <person name="Leomil L."/>
            <person name="Hargreaves P.I."/>
            <person name="Campeao M.E."/>
            <person name="Vieira V.V."/>
            <person name="Silva B.S."/>
            <person name="Fistarol G.O."/>
            <person name="Salomon P.S."/>
            <person name="Sawabe T."/>
            <person name="Mino S."/>
            <person name="Hosokawa M."/>
            <person name="Miyashita H."/>
            <person name="Maruyama F."/>
            <person name="van Verk M.C."/>
            <person name="Dutilh B.E."/>
            <person name="Thompson C.C."/>
            <person name="Thompson F.L."/>
        </authorList>
    </citation>
    <scope>NUCLEOTIDE SEQUENCE [LARGE SCALE GENOMIC DNA]</scope>
    <source>
        <strain evidence="7 8">CCMR0081</strain>
    </source>
</reference>
<comment type="similarity">
    <text evidence="1 6">Belongs to the HY2 family.</text>
</comment>
<dbReference type="Proteomes" id="UP000481033">
    <property type="component" value="Unassembled WGS sequence"/>
</dbReference>
<comment type="catalytic activity">
    <reaction evidence="5 6">
        <text>(2R,3Z)-phycocyanobilin + 4 oxidized [2Fe-2S]-[ferredoxin] = biliverdin IXalpha + 4 reduced [2Fe-2S]-[ferredoxin] + 4 H(+)</text>
        <dbReference type="Rhea" id="RHEA:15309"/>
        <dbReference type="Rhea" id="RHEA-COMP:10000"/>
        <dbReference type="Rhea" id="RHEA-COMP:10001"/>
        <dbReference type="ChEBI" id="CHEBI:15378"/>
        <dbReference type="ChEBI" id="CHEBI:33737"/>
        <dbReference type="ChEBI" id="CHEBI:33738"/>
        <dbReference type="ChEBI" id="CHEBI:57437"/>
        <dbReference type="ChEBI" id="CHEBI:57991"/>
        <dbReference type="EC" id="1.3.7.5"/>
    </reaction>
</comment>
<name>A0A6M0RLV8_9CYAN</name>
<dbReference type="InterPro" id="IPR009249">
    <property type="entry name" value="Ferredoxin-dep_bilin_Rdtase"/>
</dbReference>
<dbReference type="EC" id="1.3.7.5" evidence="2 6"/>
<keyword evidence="4 6" id="KW-0560">Oxidoreductase</keyword>
<gene>
    <name evidence="6" type="primary">pcyA</name>
    <name evidence="7" type="ORF">DXZ20_13435</name>
</gene>
<comment type="caution">
    <text evidence="7">The sequence shown here is derived from an EMBL/GenBank/DDBJ whole genome shotgun (WGS) entry which is preliminary data.</text>
</comment>
<evidence type="ECO:0000256" key="5">
    <source>
        <dbReference type="ARBA" id="ARBA00049084"/>
    </source>
</evidence>
<dbReference type="GO" id="GO:0050897">
    <property type="term" value="F:cobalt ion binding"/>
    <property type="evidence" value="ECO:0007669"/>
    <property type="project" value="InterPro"/>
</dbReference>
<dbReference type="AlphaFoldDB" id="A0A6M0RLV8"/>